<sequence>MSTNKKKKTVHCDRISALPDALIHLIFSYLDVTQVVQTSVLSKRWKSLWISNPYLNIQFHEWLGYDVGDYSWINGNFDGDEFKKFVDRVLLLRDGSNIHKFSFECQCYDDREYDGANQIGFCDWGLDQMDIWISSVIRRNVQEVKLQSLDISQSTLKSLVAQVKSLTLDAVRFEKVNDSESNEILMSSHVLEHLKLEDCDYNSYRELTISAPNLTKLMVIDDGIDYDGGTGSCVIKICAQNLKVLQIEGDMYKDYLLESLESLESAVIDIDNGDDGEDIASCLANILKGLYNTKSLTLSATPFQDYAEVPNVLNAIGLSFRNVRFLKFTNWRAKDCMSAIVKLLEKFTNLETLVMVNAEIRNWTNNSVKVKEWGAHLLSPHLKYIEIQEPDPCENGFKFLQYLLKNAAGLEKIVMAATSTQASETEKLLEFCKRLQVLPKASLRVKISLTHEFLSP</sequence>
<dbReference type="Pfam" id="PF00646">
    <property type="entry name" value="F-box"/>
    <property type="match status" value="1"/>
</dbReference>
<dbReference type="Pfam" id="PF08387">
    <property type="entry name" value="FBD"/>
    <property type="match status" value="1"/>
</dbReference>
<dbReference type="EMBL" id="JABWDY010025837">
    <property type="protein sequence ID" value="KAF5189171.1"/>
    <property type="molecule type" value="Genomic_DNA"/>
</dbReference>
<dbReference type="PANTHER" id="PTHR34223:SF51">
    <property type="entry name" value="OS06G0556300 PROTEIN"/>
    <property type="match status" value="1"/>
</dbReference>
<keyword evidence="3" id="KW-1185">Reference proteome</keyword>
<dbReference type="SMART" id="SM00579">
    <property type="entry name" value="FBD"/>
    <property type="match status" value="1"/>
</dbReference>
<dbReference type="Gene3D" id="1.20.1280.50">
    <property type="match status" value="1"/>
</dbReference>
<accession>A0A7J6VWE6</accession>
<dbReference type="InterPro" id="IPR053781">
    <property type="entry name" value="F-box_AtFBL13-like"/>
</dbReference>
<dbReference type="SUPFAM" id="SSF81383">
    <property type="entry name" value="F-box domain"/>
    <property type="match status" value="1"/>
</dbReference>
<organism evidence="2 3">
    <name type="scientific">Thalictrum thalictroides</name>
    <name type="common">Rue-anemone</name>
    <name type="synonym">Anemone thalictroides</name>
    <dbReference type="NCBI Taxonomy" id="46969"/>
    <lineage>
        <taxon>Eukaryota</taxon>
        <taxon>Viridiplantae</taxon>
        <taxon>Streptophyta</taxon>
        <taxon>Embryophyta</taxon>
        <taxon>Tracheophyta</taxon>
        <taxon>Spermatophyta</taxon>
        <taxon>Magnoliopsida</taxon>
        <taxon>Ranunculales</taxon>
        <taxon>Ranunculaceae</taxon>
        <taxon>Thalictroideae</taxon>
        <taxon>Thalictrum</taxon>
    </lineage>
</organism>
<dbReference type="InterPro" id="IPR032675">
    <property type="entry name" value="LRR_dom_sf"/>
</dbReference>
<dbReference type="AlphaFoldDB" id="A0A7J6VWE6"/>
<protein>
    <submittedName>
        <fullName evidence="2">F-box/RNI-like superfamily protein</fullName>
    </submittedName>
</protein>
<dbReference type="SMART" id="SM00256">
    <property type="entry name" value="FBOX"/>
    <property type="match status" value="1"/>
</dbReference>
<gene>
    <name evidence="2" type="ORF">FRX31_021244</name>
</gene>
<dbReference type="InterPro" id="IPR036047">
    <property type="entry name" value="F-box-like_dom_sf"/>
</dbReference>
<feature type="domain" description="F-box" evidence="1">
    <location>
        <begin position="12"/>
        <end position="48"/>
    </location>
</feature>
<dbReference type="OrthoDB" id="888406at2759"/>
<reference evidence="2 3" key="1">
    <citation type="submission" date="2020-06" db="EMBL/GenBank/DDBJ databases">
        <title>Transcriptomic and genomic resources for Thalictrum thalictroides and T. hernandezii: Facilitating candidate gene discovery in an emerging model plant lineage.</title>
        <authorList>
            <person name="Arias T."/>
            <person name="Riano-Pachon D.M."/>
            <person name="Di Stilio V.S."/>
        </authorList>
    </citation>
    <scope>NUCLEOTIDE SEQUENCE [LARGE SCALE GENOMIC DNA]</scope>
    <source>
        <strain evidence="3">cv. WT478/WT964</strain>
        <tissue evidence="2">Leaves</tissue>
    </source>
</reference>
<dbReference type="PROSITE" id="PS50181">
    <property type="entry name" value="FBOX"/>
    <property type="match status" value="1"/>
</dbReference>
<name>A0A7J6VWE6_THATH</name>
<evidence type="ECO:0000313" key="2">
    <source>
        <dbReference type="EMBL" id="KAF5189171.1"/>
    </source>
</evidence>
<dbReference type="InterPro" id="IPR006566">
    <property type="entry name" value="FBD"/>
</dbReference>
<proteinExistence type="predicted"/>
<dbReference type="SUPFAM" id="SSF52047">
    <property type="entry name" value="RNI-like"/>
    <property type="match status" value="1"/>
</dbReference>
<dbReference type="PANTHER" id="PTHR34223">
    <property type="entry name" value="OS11G0201299 PROTEIN"/>
    <property type="match status" value="1"/>
</dbReference>
<dbReference type="Proteomes" id="UP000554482">
    <property type="component" value="Unassembled WGS sequence"/>
</dbReference>
<evidence type="ECO:0000313" key="3">
    <source>
        <dbReference type="Proteomes" id="UP000554482"/>
    </source>
</evidence>
<evidence type="ECO:0000259" key="1">
    <source>
        <dbReference type="PROSITE" id="PS50181"/>
    </source>
</evidence>
<dbReference type="InterPro" id="IPR001810">
    <property type="entry name" value="F-box_dom"/>
</dbReference>
<dbReference type="CDD" id="cd22160">
    <property type="entry name" value="F-box_AtFBL13-like"/>
    <property type="match status" value="1"/>
</dbReference>
<dbReference type="InterPro" id="IPR053197">
    <property type="entry name" value="F-box_SCFL_complex_component"/>
</dbReference>
<comment type="caution">
    <text evidence="2">The sequence shown here is derived from an EMBL/GenBank/DDBJ whole genome shotgun (WGS) entry which is preliminary data.</text>
</comment>
<dbReference type="Gene3D" id="3.80.10.10">
    <property type="entry name" value="Ribonuclease Inhibitor"/>
    <property type="match status" value="1"/>
</dbReference>